<proteinExistence type="predicted"/>
<keyword evidence="1" id="KW-0732">Signal</keyword>
<dbReference type="GeneID" id="114325768"/>
<reference evidence="2" key="2">
    <citation type="submission" date="2025-05" db="UniProtKB">
        <authorList>
            <consortium name="EnsemblMetazoa"/>
        </authorList>
    </citation>
    <scope>IDENTIFICATION</scope>
</reference>
<evidence type="ECO:0000313" key="3">
    <source>
        <dbReference type="Proteomes" id="UP001652700"/>
    </source>
</evidence>
<reference evidence="4" key="1">
    <citation type="submission" date="2025-04" db="UniProtKB">
        <authorList>
            <consortium name="RefSeq"/>
        </authorList>
    </citation>
    <scope>IDENTIFICATION</scope>
    <source>
        <tissue evidence="4">Whole insect</tissue>
    </source>
</reference>
<accession>A0A6P7F247</accession>
<evidence type="ECO:0000256" key="1">
    <source>
        <dbReference type="SAM" id="SignalP"/>
    </source>
</evidence>
<dbReference type="KEGG" id="dvv:114325768"/>
<dbReference type="InParanoid" id="A0A6P7F247"/>
<dbReference type="AlphaFoldDB" id="A0A6P7F247"/>
<protein>
    <submittedName>
        <fullName evidence="4">Uncharacterized protein LOC114325768</fullName>
    </submittedName>
</protein>
<dbReference type="FunCoup" id="A0A6P7F247">
    <property type="interactions" value="29"/>
</dbReference>
<sequence>MKLACVLIIAGLMVCLTEAQIRYPEYYRVQDAIGECKRELGSTVDELTNVKLGIITPDTGRQVLCVHRRLGYMDLNGDILPGPYELHIAGVTDDKGRKEEFRRCGAYQGLLPAEVKAINFDRCFQAILQIMGRDG</sequence>
<feature type="signal peptide" evidence="1">
    <location>
        <begin position="1"/>
        <end position="19"/>
    </location>
</feature>
<keyword evidence="3" id="KW-1185">Reference proteome</keyword>
<gene>
    <name evidence="4" type="primary">LOC114325768</name>
</gene>
<organism evidence="4">
    <name type="scientific">Diabrotica virgifera virgifera</name>
    <name type="common">western corn rootworm</name>
    <dbReference type="NCBI Taxonomy" id="50390"/>
    <lineage>
        <taxon>Eukaryota</taxon>
        <taxon>Metazoa</taxon>
        <taxon>Ecdysozoa</taxon>
        <taxon>Arthropoda</taxon>
        <taxon>Hexapoda</taxon>
        <taxon>Insecta</taxon>
        <taxon>Pterygota</taxon>
        <taxon>Neoptera</taxon>
        <taxon>Endopterygota</taxon>
        <taxon>Coleoptera</taxon>
        <taxon>Polyphaga</taxon>
        <taxon>Cucujiformia</taxon>
        <taxon>Chrysomeloidea</taxon>
        <taxon>Chrysomelidae</taxon>
        <taxon>Galerucinae</taxon>
        <taxon>Diabroticina</taxon>
        <taxon>Diabroticites</taxon>
        <taxon>Diabrotica</taxon>
    </lineage>
</organism>
<dbReference type="Proteomes" id="UP001652700">
    <property type="component" value="Unplaced"/>
</dbReference>
<dbReference type="EnsemblMetazoa" id="XM_028273898.1">
    <property type="protein sequence ID" value="XP_028129699.1"/>
    <property type="gene ID" value="LOC114325768"/>
</dbReference>
<evidence type="ECO:0000313" key="4">
    <source>
        <dbReference type="RefSeq" id="XP_028129699.1"/>
    </source>
</evidence>
<dbReference type="RefSeq" id="XP_028129699.1">
    <property type="nucleotide sequence ID" value="XM_028273898.1"/>
</dbReference>
<dbReference type="GO" id="GO:0005549">
    <property type="term" value="F:odorant binding"/>
    <property type="evidence" value="ECO:0007669"/>
    <property type="project" value="InterPro"/>
</dbReference>
<dbReference type="InterPro" id="IPR036728">
    <property type="entry name" value="PBP_GOBP_sf"/>
</dbReference>
<evidence type="ECO:0000313" key="2">
    <source>
        <dbReference type="EnsemblMetazoa" id="XP_028129699.1"/>
    </source>
</evidence>
<dbReference type="CDD" id="cd23992">
    <property type="entry name" value="PBP_GOBP"/>
    <property type="match status" value="1"/>
</dbReference>
<dbReference type="SUPFAM" id="SSF47565">
    <property type="entry name" value="Insect pheromone/odorant-binding proteins"/>
    <property type="match status" value="1"/>
</dbReference>
<name>A0A6P7F247_DIAVI</name>
<feature type="chain" id="PRO_5028139274" evidence="1">
    <location>
        <begin position="20"/>
        <end position="135"/>
    </location>
</feature>